<reference evidence="1 2" key="1">
    <citation type="journal article" date="2016" name="Nat. Commun.">
        <title>Thousands of microbial genomes shed light on interconnected biogeochemical processes in an aquifer system.</title>
        <authorList>
            <person name="Anantharaman K."/>
            <person name="Brown C.T."/>
            <person name="Hug L.A."/>
            <person name="Sharon I."/>
            <person name="Castelle C.J."/>
            <person name="Probst A.J."/>
            <person name="Thomas B.C."/>
            <person name="Singh A."/>
            <person name="Wilkins M.J."/>
            <person name="Karaoz U."/>
            <person name="Brodie E.L."/>
            <person name="Williams K.H."/>
            <person name="Hubbard S.S."/>
            <person name="Banfield J.F."/>
        </authorList>
    </citation>
    <scope>NUCLEOTIDE SEQUENCE [LARGE SCALE GENOMIC DNA]</scope>
</reference>
<organism evidence="1 2">
    <name type="scientific">Candidatus Woykebacteria bacterium RIFCSPHIGHO2_12_FULL_45_10</name>
    <dbReference type="NCBI Taxonomy" id="1802603"/>
    <lineage>
        <taxon>Bacteria</taxon>
        <taxon>Candidatus Woykeibacteriota</taxon>
    </lineage>
</organism>
<comment type="caution">
    <text evidence="1">The sequence shown here is derived from an EMBL/GenBank/DDBJ whole genome shotgun (WGS) entry which is preliminary data.</text>
</comment>
<proteinExistence type="predicted"/>
<gene>
    <name evidence="1" type="ORF">A3F35_01360</name>
</gene>
<evidence type="ECO:0000313" key="1">
    <source>
        <dbReference type="EMBL" id="OGY30505.1"/>
    </source>
</evidence>
<dbReference type="AlphaFoldDB" id="A0A1G1WRX7"/>
<accession>A0A1G1WRX7</accession>
<dbReference type="EMBL" id="MHCZ01000001">
    <property type="protein sequence ID" value="OGY30505.1"/>
    <property type="molecule type" value="Genomic_DNA"/>
</dbReference>
<name>A0A1G1WRX7_9BACT</name>
<sequence>MPTEQFITTEQLIGRALDRGVELGPNPHQTIEIYIQQGLIPGKLVNGMHPANTVDRLVAIQNLLAQGKNLEEILLLIKQERRNFLSKAVNLTSLVDVYKSSTKGLLMLVSLATLVLFSFTIISKTPGTFAKEALQNGGLLAQEAAKPAGVTLAAILRTAKNDNAASTDPLGLTNINKVITINEKQEVVIEKTVVSSSAPTQSQSQPGNFVTLDENGGINIDGNISIGGVFSGNGSGLTNLTLPPTLLYSDQSYTNPAWLESLDWAKLINRPALVTSVDGVKNDLGDIDLIAGAGVTITPNDTNNTITFTLAGSGVNADLLDSLDSTSFLRNDTSDSFTSGTLTLDAGTTLSVLGSFSCANCVGDGAVSNILTIDATGSVAATAVTGTLTDAQLSNTLTVDSTGSLSATAINSGTLGNAGVTLALASFGSITGSLADANVADTITASSYLPLAGGTMAGNINSNNNLVLNIGNAGTDFTAGGGLNLATDLDVAGHGAFGNNASVSTADILYVNENFTGAGNFYGQGIVSNYTGTDAFTGLWGLSVVSAWSGTGGASAVAVYGLDLEANQFANTAITTLYGVDISTGSQAGTTGAITNAYAANFSGSFFGSDPTTIYGVAIQNFGNAGTTTSYGLYIADQTGSSNNYPIYQAGATGTNYFNASTSTFGRVATGNDTLYAAVIEGSLCVDDTTANCPAGPTAGAIYVENSVGAGNVSAFDISEYYPASEPVEKGDLVIVDAGRVATVMKSNAAYQQSLIGIVATDPALVIDESNITFGKTAGDKFNSLKPYIALAGRVPTKVSGENGAIQPGDPLTSSSTGGVAMKATQNGAIIGRSLEAFSGAGQGKILVFVNPSWYSPIETQHVNQLAVNLDVASRFEWENALGQTVAWVNHLGEALFSKVTASLGDFQTLVFGELKVKSGSQISGQAVLSVETNEVFVASDKVQADSLITLTPNSEPNGILYVKAKTAGQGFTVGIKKLDNSNSSTSFTWLIINHN</sequence>
<dbReference type="STRING" id="1802603.A3F35_01360"/>
<evidence type="ECO:0000313" key="2">
    <source>
        <dbReference type="Proteomes" id="UP000178068"/>
    </source>
</evidence>
<protein>
    <submittedName>
        <fullName evidence="1">Uncharacterized protein</fullName>
    </submittedName>
</protein>
<dbReference type="Proteomes" id="UP000178068">
    <property type="component" value="Unassembled WGS sequence"/>
</dbReference>